<dbReference type="PANTHER" id="PTHR33116">
    <property type="entry name" value="REVERSE TRANSCRIPTASE ZINC-BINDING DOMAIN-CONTAINING PROTEIN-RELATED-RELATED"/>
    <property type="match status" value="1"/>
</dbReference>
<feature type="compositionally biased region" description="Polar residues" evidence="1">
    <location>
        <begin position="1274"/>
        <end position="1288"/>
    </location>
</feature>
<dbReference type="InterPro" id="IPR043502">
    <property type="entry name" value="DNA/RNA_pol_sf"/>
</dbReference>
<accession>A0A803QF26</accession>
<dbReference type="SUPFAM" id="SSF56672">
    <property type="entry name" value="DNA/RNA polymerases"/>
    <property type="match status" value="1"/>
</dbReference>
<protein>
    <recommendedName>
        <fullName evidence="2">Reverse transcriptase domain-containing protein</fullName>
    </recommendedName>
</protein>
<dbReference type="Gramene" id="evm.model.09.1634">
    <property type="protein sequence ID" value="cds.evm.model.09.1634"/>
    <property type="gene ID" value="evm.TU.09.1634"/>
</dbReference>
<feature type="region of interest" description="Disordered" evidence="1">
    <location>
        <begin position="1234"/>
        <end position="1309"/>
    </location>
</feature>
<proteinExistence type="predicted"/>
<evidence type="ECO:0000313" key="3">
    <source>
        <dbReference type="EnsemblPlants" id="cds.evm.model.09.1634"/>
    </source>
</evidence>
<dbReference type="Pfam" id="PF13966">
    <property type="entry name" value="zf-RVT"/>
    <property type="match status" value="1"/>
</dbReference>
<dbReference type="Pfam" id="PF14392">
    <property type="entry name" value="zf-CCHC_4"/>
    <property type="match status" value="1"/>
</dbReference>
<name>A0A803QF26_CANSA</name>
<keyword evidence="4" id="KW-1185">Reference proteome</keyword>
<feature type="domain" description="Reverse transcriptase" evidence="2">
    <location>
        <begin position="1"/>
        <end position="199"/>
    </location>
</feature>
<evidence type="ECO:0000259" key="2">
    <source>
        <dbReference type="PROSITE" id="PS50878"/>
    </source>
</evidence>
<dbReference type="InterPro" id="IPR026960">
    <property type="entry name" value="RVT-Znf"/>
</dbReference>
<evidence type="ECO:0000256" key="1">
    <source>
        <dbReference type="SAM" id="MobiDB-lite"/>
    </source>
</evidence>
<dbReference type="CDD" id="cd01650">
    <property type="entry name" value="RT_nLTR_like"/>
    <property type="match status" value="1"/>
</dbReference>
<feature type="compositionally biased region" description="Low complexity" evidence="1">
    <location>
        <begin position="1257"/>
        <end position="1272"/>
    </location>
</feature>
<feature type="compositionally biased region" description="Polar residues" evidence="1">
    <location>
        <begin position="1066"/>
        <end position="1075"/>
    </location>
</feature>
<dbReference type="EMBL" id="UZAU01000772">
    <property type="status" value="NOT_ANNOTATED_CDS"/>
    <property type="molecule type" value="Genomic_DNA"/>
</dbReference>
<sequence>MHFLKRKRNGKEGYMALKLDLSKAYDRVEWNFLREMMSRMGFHDRFVELIFATISTVRYMVVHDGKELGPICPERGIRQGDPLSPYLFLICAEGFSQLLNRFERNGDLKGCKVANGAPIISHLLFADDSYIYCRANEREASNVLRLLQIFELASGQSVNFSKSSVFFSTNISDAMRTRLCGILGMARANEHSTYLGLPCTMGRNKDAILGFLKDKMQQRIQSWEGKLLSKAGREILLKTVAQALPSYAMSVFLLPKKTCSYLEGLMSKYWWGSSSNNSNGITWMSWRRISRHKHTGGLGFRNLRDYNLSLLGKQGWRLLLNENSLVSRVYKARYFPRDSFLTASLGSNPSFIWRSIHESQDLVKAGARIRIADGTVTNVLNMPWLPSGDNPCVLSSHPALVNCKVHQLMKPGLREWDEELIYDIFNPRDSSIIVNIPLSMSIDGDRWYWNMEPSGVYSVKSSYHHIQCLKGDWSVQLESDLWKHLWKLKVPPKVVHFAWRALRGCLPTRSQLQTRHVPVESQCVFCNNDVETILHVLILCPFAQSCWNRSAIDLIPSAAGSFPDWFAEFWARQRTGAVEELLMVGWSIWKSRNELLWKNRSRSAAEVVSFAHSVLDQWISAQSSLDNGNNNRLPTSAKVNYKPYGIDLLSSPDPTGRFSNGQLLGFEKFIPPFSSASGDMILKGVNYASGAAGIRQESGQHLRLYSYGARKVALIGLGPIGCIPYAMKSFGAKNGSICVDEVNEAIQLFNQKLISLVDNFNNKFNDSAKFIYVNSFGIGSGDPTAAVRLVSILRLTSVGGEMASTESNADEMVAMEDNVELLRQQFLDEVSLELEADFEISAEVAQGGVLAKIFGARKLPKSRLLNLRDWPDDGHWQNVDMSKAIFWVEIHGLPTPYLAAQNSAVIGKKVGTFIDTDRASNVVIARRGFLKLKVEILINLQLPAGFFLSIDRGRREWIQFKYRKLPTFCFNCGLIGHERGGCGKQKVYAYPPVGEAVPLYGPWLKAMIPIRSCFDTRRPKFIREMDIPMSRRALEPEEASGDSGRRTTTLEGKDKHSGDVGGTKGTIRTPSTSSGEVHGNGTKESQKMPSVTKKMSPRISNSNKEHYDPLQVIENHPISKLGSNPHDSNVILSLMPNVGPTALQMVELPHEAICKSRTPHMHPEPIILPKPNSDKGERLVTKLLGSSIASGLPLDREAHSKKRKASGSVTPIVFDNNEKNEVGSLSGLADNLSFSVGKDDGMQGNKSSERKKRGSKRNSASGGSIRKSGGKIYTRSSLAQKDSSNGNDESMERDTVSGQHGMVIEINLDQNFHMGEEAALIKPPSTQ</sequence>
<evidence type="ECO:0000313" key="4">
    <source>
        <dbReference type="Proteomes" id="UP000596661"/>
    </source>
</evidence>
<organism evidence="3 4">
    <name type="scientific">Cannabis sativa</name>
    <name type="common">Hemp</name>
    <name type="synonym">Marijuana</name>
    <dbReference type="NCBI Taxonomy" id="3483"/>
    <lineage>
        <taxon>Eukaryota</taxon>
        <taxon>Viridiplantae</taxon>
        <taxon>Streptophyta</taxon>
        <taxon>Embryophyta</taxon>
        <taxon>Tracheophyta</taxon>
        <taxon>Spermatophyta</taxon>
        <taxon>Magnoliopsida</taxon>
        <taxon>eudicotyledons</taxon>
        <taxon>Gunneridae</taxon>
        <taxon>Pentapetalae</taxon>
        <taxon>rosids</taxon>
        <taxon>fabids</taxon>
        <taxon>Rosales</taxon>
        <taxon>Cannabaceae</taxon>
        <taxon>Cannabis</taxon>
    </lineage>
</organism>
<dbReference type="PANTHER" id="PTHR33116:SF86">
    <property type="entry name" value="REVERSE TRANSCRIPTASE DOMAIN-CONTAINING PROTEIN"/>
    <property type="match status" value="1"/>
</dbReference>
<dbReference type="InterPro" id="IPR036514">
    <property type="entry name" value="SGNH_hydro_sf"/>
</dbReference>
<dbReference type="Pfam" id="PF00078">
    <property type="entry name" value="RVT_1"/>
    <property type="match status" value="1"/>
</dbReference>
<dbReference type="InterPro" id="IPR025836">
    <property type="entry name" value="Zn_knuckle_CX2CX4HX4C"/>
</dbReference>
<dbReference type="EnsemblPlants" id="evm.model.09.1634">
    <property type="protein sequence ID" value="cds.evm.model.09.1634"/>
    <property type="gene ID" value="evm.TU.09.1634"/>
</dbReference>
<dbReference type="InterPro" id="IPR000477">
    <property type="entry name" value="RT_dom"/>
</dbReference>
<reference evidence="3" key="2">
    <citation type="submission" date="2021-03" db="UniProtKB">
        <authorList>
            <consortium name="EnsemblPlants"/>
        </authorList>
    </citation>
    <scope>IDENTIFICATION</scope>
</reference>
<feature type="region of interest" description="Disordered" evidence="1">
    <location>
        <begin position="1027"/>
        <end position="1106"/>
    </location>
</feature>
<dbReference type="Proteomes" id="UP000596661">
    <property type="component" value="Chromosome 9"/>
</dbReference>
<reference evidence="3" key="1">
    <citation type="submission" date="2018-11" db="EMBL/GenBank/DDBJ databases">
        <authorList>
            <person name="Grassa J C."/>
        </authorList>
    </citation>
    <scope>NUCLEOTIDE SEQUENCE [LARGE SCALE GENOMIC DNA]</scope>
</reference>
<dbReference type="Gene3D" id="3.40.50.1110">
    <property type="entry name" value="SGNH hydrolase"/>
    <property type="match status" value="2"/>
</dbReference>
<dbReference type="PROSITE" id="PS50878">
    <property type="entry name" value="RT_POL"/>
    <property type="match status" value="1"/>
</dbReference>